<evidence type="ECO:0000259" key="2">
    <source>
        <dbReference type="Pfam" id="PF14420"/>
    </source>
</evidence>
<evidence type="ECO:0000256" key="1">
    <source>
        <dbReference type="SAM" id="MobiDB-lite"/>
    </source>
</evidence>
<evidence type="ECO:0000259" key="3">
    <source>
        <dbReference type="Pfam" id="PF24465"/>
    </source>
</evidence>
<feature type="region of interest" description="Disordered" evidence="1">
    <location>
        <begin position="148"/>
        <end position="174"/>
    </location>
</feature>
<feature type="domain" description="Clr5" evidence="2">
    <location>
        <begin position="1"/>
        <end position="52"/>
    </location>
</feature>
<organism evidence="5 6">
    <name type="scientific">Glonium stellatum</name>
    <dbReference type="NCBI Taxonomy" id="574774"/>
    <lineage>
        <taxon>Eukaryota</taxon>
        <taxon>Fungi</taxon>
        <taxon>Dikarya</taxon>
        <taxon>Ascomycota</taxon>
        <taxon>Pezizomycotina</taxon>
        <taxon>Dothideomycetes</taxon>
        <taxon>Pleosporomycetidae</taxon>
        <taxon>Gloniales</taxon>
        <taxon>Gloniaceae</taxon>
        <taxon>Glonium</taxon>
    </lineage>
</organism>
<dbReference type="PANTHER" id="PTHR38788:SF5">
    <property type="entry name" value="CLR5 DOMAIN-CONTAINING PROTEIN"/>
    <property type="match status" value="1"/>
</dbReference>
<protein>
    <recommendedName>
        <fullName evidence="7">Clr5 domain-containing protein</fullName>
    </recommendedName>
</protein>
<evidence type="ECO:0008006" key="7">
    <source>
        <dbReference type="Google" id="ProtNLM"/>
    </source>
</evidence>
<dbReference type="InterPro" id="IPR025676">
    <property type="entry name" value="Clr5_dom"/>
</dbReference>
<accession>A0A8E2JSC5</accession>
<feature type="domain" description="Tri-helical" evidence="3">
    <location>
        <begin position="227"/>
        <end position="319"/>
    </location>
</feature>
<reference evidence="5 6" key="1">
    <citation type="journal article" date="2016" name="Nat. Commun.">
        <title>Ectomycorrhizal ecology is imprinted in the genome of the dominant symbiotic fungus Cenococcum geophilum.</title>
        <authorList>
            <consortium name="DOE Joint Genome Institute"/>
            <person name="Peter M."/>
            <person name="Kohler A."/>
            <person name="Ohm R.A."/>
            <person name="Kuo A."/>
            <person name="Krutzmann J."/>
            <person name="Morin E."/>
            <person name="Arend M."/>
            <person name="Barry K.W."/>
            <person name="Binder M."/>
            <person name="Choi C."/>
            <person name="Clum A."/>
            <person name="Copeland A."/>
            <person name="Grisel N."/>
            <person name="Haridas S."/>
            <person name="Kipfer T."/>
            <person name="LaButti K."/>
            <person name="Lindquist E."/>
            <person name="Lipzen A."/>
            <person name="Maire R."/>
            <person name="Meier B."/>
            <person name="Mihaltcheva S."/>
            <person name="Molinier V."/>
            <person name="Murat C."/>
            <person name="Poggeler S."/>
            <person name="Quandt C.A."/>
            <person name="Sperisen C."/>
            <person name="Tritt A."/>
            <person name="Tisserant E."/>
            <person name="Crous P.W."/>
            <person name="Henrissat B."/>
            <person name="Nehls U."/>
            <person name="Egli S."/>
            <person name="Spatafora J.W."/>
            <person name="Grigoriev I.V."/>
            <person name="Martin F.M."/>
        </authorList>
    </citation>
    <scope>NUCLEOTIDE SEQUENCE [LARGE SCALE GENOMIC DNA]</scope>
    <source>
        <strain evidence="5 6">CBS 207.34</strain>
    </source>
</reference>
<dbReference type="EMBL" id="KV749795">
    <property type="protein sequence ID" value="OCL07739.1"/>
    <property type="molecule type" value="Genomic_DNA"/>
</dbReference>
<dbReference type="InterPro" id="IPR057940">
    <property type="entry name" value="Tri-helical_dom"/>
</dbReference>
<feature type="domain" description="Tri-helical" evidence="3">
    <location>
        <begin position="329"/>
        <end position="415"/>
    </location>
</feature>
<gene>
    <name evidence="5" type="ORF">AOQ84DRAFT_377424</name>
</gene>
<proteinExistence type="predicted"/>
<dbReference type="PANTHER" id="PTHR38788">
    <property type="entry name" value="CLR5 DOMAIN-CONTAINING PROTEIN"/>
    <property type="match status" value="1"/>
</dbReference>
<evidence type="ECO:0000313" key="6">
    <source>
        <dbReference type="Proteomes" id="UP000250140"/>
    </source>
</evidence>
<feature type="region of interest" description="Disordered" evidence="1">
    <location>
        <begin position="412"/>
        <end position="482"/>
    </location>
</feature>
<dbReference type="OrthoDB" id="4115389at2759"/>
<dbReference type="InterPro" id="IPR056669">
    <property type="entry name" value="DUF7767"/>
</dbReference>
<feature type="domain" description="DUF7767" evidence="4">
    <location>
        <begin position="526"/>
        <end position="626"/>
    </location>
</feature>
<sequence length="636" mass="71967">MVYNWEGKEAECYRLYVEEKKSLDEVMEVFRAEGFNPSKRAFQTQFKRWDFPSKQNPAHKNAALVARVKELWEKNTSQKEMLGILSEEGFQIKERELMRVRAKNRWLLRVPNGMKSASKPASSTQGAAQNQSIMQELEQAIMEENANADEAKAQAEEEETAMQRASSPELDPEVIRRRQQRLERLQAESDERWRTRKRRRRTRGWAGMPADPEGPPRFPSETTIDESKAYLNLDNDLYRQVREQFQSICEEEGVLKKTIAGPDKWAEVKDRLIRENAHLQNVFWNDPQSHQQNGQPSKHDQKVLSLDVICTDVTKRMRTLERRMTIAEAKNALSINPEESRQIRHAFYATLKADHFTSKLEAGDSHWNELKEQWIAESDLLQRILAPGDADPNHELKKKALEVLCRDVMKRLRDDQTKRDPTRKKQINTGPGPGPAPPTINSHALSRPYSSPTNMGIRQDHHESNNQPQPQTHPQPLSHSSDLQIDPSLLLAANDPSVMQDHHDTYSTPYADAAYASTSHAQAPAPAPIPVYFRLHPHSSLPLGAHGKQLWLGALQVGTVAEIRNLAMREHSGTVVVRIEGVVTHRGGEGHPEREMVYAIDDEAELGGYLAHVAGGKVTFVVMLAPAAGQGDGGFV</sequence>
<evidence type="ECO:0000259" key="4">
    <source>
        <dbReference type="Pfam" id="PF24962"/>
    </source>
</evidence>
<dbReference type="Pfam" id="PF14420">
    <property type="entry name" value="Clr5"/>
    <property type="match status" value="1"/>
</dbReference>
<name>A0A8E2JSC5_9PEZI</name>
<keyword evidence="6" id="KW-1185">Reference proteome</keyword>
<dbReference type="Pfam" id="PF24962">
    <property type="entry name" value="DUF7767"/>
    <property type="match status" value="1"/>
</dbReference>
<feature type="compositionally biased region" description="Low complexity" evidence="1">
    <location>
        <begin position="465"/>
        <end position="481"/>
    </location>
</feature>
<evidence type="ECO:0000313" key="5">
    <source>
        <dbReference type="EMBL" id="OCL07739.1"/>
    </source>
</evidence>
<feature type="region of interest" description="Disordered" evidence="1">
    <location>
        <begin position="193"/>
        <end position="218"/>
    </location>
</feature>
<dbReference type="Pfam" id="PF24465">
    <property type="entry name" value="Tri-helical"/>
    <property type="match status" value="2"/>
</dbReference>
<feature type="compositionally biased region" description="Basic residues" evidence="1">
    <location>
        <begin position="194"/>
        <end position="203"/>
    </location>
</feature>
<dbReference type="Proteomes" id="UP000250140">
    <property type="component" value="Unassembled WGS sequence"/>
</dbReference>
<feature type="compositionally biased region" description="Polar residues" evidence="1">
    <location>
        <begin position="439"/>
        <end position="456"/>
    </location>
</feature>
<dbReference type="AlphaFoldDB" id="A0A8E2JSC5"/>